<evidence type="ECO:0000313" key="4">
    <source>
        <dbReference type="EMBL" id="GAA1683810.1"/>
    </source>
</evidence>
<dbReference type="NCBIfam" id="TIGR00996">
    <property type="entry name" value="Mtu_fam_mce"/>
    <property type="match status" value="1"/>
</dbReference>
<accession>A0ABN2H8R4</accession>
<evidence type="ECO:0000313" key="5">
    <source>
        <dbReference type="Proteomes" id="UP001500618"/>
    </source>
</evidence>
<keyword evidence="5" id="KW-1185">Reference proteome</keyword>
<feature type="domain" description="Mce/MlaD" evidence="2">
    <location>
        <begin position="33"/>
        <end position="107"/>
    </location>
</feature>
<dbReference type="RefSeq" id="WP_344311422.1">
    <property type="nucleotide sequence ID" value="NZ_BAAANY010000011.1"/>
</dbReference>
<protein>
    <submittedName>
        <fullName evidence="4">MCE family protein</fullName>
    </submittedName>
</protein>
<dbReference type="PANTHER" id="PTHR33371:SF4">
    <property type="entry name" value="INTERMEMBRANE PHOSPHOLIPID TRANSPORT SYSTEM BINDING PROTEIN MLAD"/>
    <property type="match status" value="1"/>
</dbReference>
<dbReference type="InterPro" id="IPR024516">
    <property type="entry name" value="Mce_C"/>
</dbReference>
<dbReference type="InterPro" id="IPR005693">
    <property type="entry name" value="Mce"/>
</dbReference>
<comment type="caution">
    <text evidence="4">The sequence shown here is derived from an EMBL/GenBank/DDBJ whole genome shotgun (WGS) entry which is preliminary data.</text>
</comment>
<reference evidence="4 5" key="1">
    <citation type="journal article" date="2019" name="Int. J. Syst. Evol. Microbiol.">
        <title>The Global Catalogue of Microorganisms (GCM) 10K type strain sequencing project: providing services to taxonomists for standard genome sequencing and annotation.</title>
        <authorList>
            <consortium name="The Broad Institute Genomics Platform"/>
            <consortium name="The Broad Institute Genome Sequencing Center for Infectious Disease"/>
            <person name="Wu L."/>
            <person name="Ma J."/>
        </authorList>
    </citation>
    <scope>NUCLEOTIDE SEQUENCE [LARGE SCALE GENOMIC DNA]</scope>
    <source>
        <strain evidence="4 5">JCM 14718</strain>
    </source>
</reference>
<dbReference type="Proteomes" id="UP001500618">
    <property type="component" value="Unassembled WGS sequence"/>
</dbReference>
<evidence type="ECO:0000256" key="1">
    <source>
        <dbReference type="SAM" id="MobiDB-lite"/>
    </source>
</evidence>
<dbReference type="EMBL" id="BAAANY010000011">
    <property type="protein sequence ID" value="GAA1683810.1"/>
    <property type="molecule type" value="Genomic_DNA"/>
</dbReference>
<dbReference type="Pfam" id="PF11887">
    <property type="entry name" value="Mce4_CUP1"/>
    <property type="match status" value="1"/>
</dbReference>
<dbReference type="Pfam" id="PF02470">
    <property type="entry name" value="MlaD"/>
    <property type="match status" value="1"/>
</dbReference>
<dbReference type="InterPro" id="IPR052336">
    <property type="entry name" value="MlaD_Phospholipid_Transporter"/>
</dbReference>
<sequence>MTAGRWRVLAAAGVVVLLVLTAAVWWVFADVKAKHITAYFTQTVGVYPGSDLRILGVRVGTVNTVTPAGTEVRVTMTLDGDVDAPANAGAVVVSPSVVADRYVQLSPAYTGGAPMSDGAVIPITRTATPLEIDQLYASLTKLSDALGPHGANSKGALSDLLNTSAANLDGNGAALGTMISQLGKATRTLAGSKDDFFGTVTNLQQFTGMLRDNDANVRAVQQQLATVGGFLAADRQDLSNALKTLATALTQIRTFIQTHRDALKSSVDGLAQITAILVAQRASLAETLDTAPLALTNLAAAYNPNTHTLDGRANLNEISMGPQPSQLTPVPAGKSPALPLPLPTVGQAYGSGGAK</sequence>
<proteinExistence type="predicted"/>
<organism evidence="4 5">
    <name type="scientific">Fodinicola feengrottensis</name>
    <dbReference type="NCBI Taxonomy" id="435914"/>
    <lineage>
        <taxon>Bacteria</taxon>
        <taxon>Bacillati</taxon>
        <taxon>Actinomycetota</taxon>
        <taxon>Actinomycetes</taxon>
        <taxon>Mycobacteriales</taxon>
        <taxon>Fodinicola</taxon>
    </lineage>
</organism>
<gene>
    <name evidence="4" type="ORF">GCM10009765_36410</name>
</gene>
<feature type="domain" description="Mammalian cell entry C-terminal" evidence="3">
    <location>
        <begin position="113"/>
        <end position="293"/>
    </location>
</feature>
<evidence type="ECO:0000259" key="2">
    <source>
        <dbReference type="Pfam" id="PF02470"/>
    </source>
</evidence>
<evidence type="ECO:0000259" key="3">
    <source>
        <dbReference type="Pfam" id="PF11887"/>
    </source>
</evidence>
<dbReference type="PANTHER" id="PTHR33371">
    <property type="entry name" value="INTERMEMBRANE PHOSPHOLIPID TRANSPORT SYSTEM BINDING PROTEIN MLAD-RELATED"/>
    <property type="match status" value="1"/>
</dbReference>
<feature type="region of interest" description="Disordered" evidence="1">
    <location>
        <begin position="319"/>
        <end position="355"/>
    </location>
</feature>
<dbReference type="InterPro" id="IPR003399">
    <property type="entry name" value="Mce/MlaD"/>
</dbReference>
<name>A0ABN2H8R4_9ACTN</name>